<dbReference type="SUPFAM" id="SSF46785">
    <property type="entry name" value="Winged helix' DNA-binding domain"/>
    <property type="match status" value="1"/>
</dbReference>
<dbReference type="GO" id="GO:0005634">
    <property type="term" value="C:nucleus"/>
    <property type="evidence" value="ECO:0007669"/>
    <property type="project" value="UniProtKB-SubCell"/>
</dbReference>
<evidence type="ECO:0000259" key="6">
    <source>
        <dbReference type="PROSITE" id="PS50961"/>
    </source>
</evidence>
<evidence type="ECO:0000256" key="2">
    <source>
        <dbReference type="ARBA" id="ARBA00022884"/>
    </source>
</evidence>
<dbReference type="PANTHER" id="PTHR22792:SF155">
    <property type="entry name" value="LA-RELATED PROTEIN 1C-LIKE"/>
    <property type="match status" value="1"/>
</dbReference>
<keyword evidence="3" id="KW-0539">Nucleus</keyword>
<feature type="region of interest" description="Disordered" evidence="5">
    <location>
        <begin position="398"/>
        <end position="419"/>
    </location>
</feature>
<dbReference type="AlphaFoldDB" id="A0ABD2YDC5"/>
<evidence type="ECO:0000256" key="1">
    <source>
        <dbReference type="ARBA" id="ARBA00004123"/>
    </source>
</evidence>
<evidence type="ECO:0000313" key="8">
    <source>
        <dbReference type="Proteomes" id="UP001630127"/>
    </source>
</evidence>
<feature type="compositionally biased region" description="Low complexity" evidence="5">
    <location>
        <begin position="111"/>
        <end position="122"/>
    </location>
</feature>
<evidence type="ECO:0000313" key="7">
    <source>
        <dbReference type="EMBL" id="KAL3505424.1"/>
    </source>
</evidence>
<accession>A0ABD2YDC5</accession>
<dbReference type="Gene3D" id="1.10.10.10">
    <property type="entry name" value="Winged helix-like DNA-binding domain superfamily/Winged helix DNA-binding domain"/>
    <property type="match status" value="1"/>
</dbReference>
<dbReference type="PRINTS" id="PR00302">
    <property type="entry name" value="LUPUSLA"/>
</dbReference>
<feature type="compositionally biased region" description="Polar residues" evidence="5">
    <location>
        <begin position="18"/>
        <end position="32"/>
    </location>
</feature>
<feature type="compositionally biased region" description="Polar residues" evidence="5">
    <location>
        <begin position="73"/>
        <end position="82"/>
    </location>
</feature>
<evidence type="ECO:0000256" key="5">
    <source>
        <dbReference type="SAM" id="MobiDB-lite"/>
    </source>
</evidence>
<feature type="compositionally biased region" description="Polar residues" evidence="5">
    <location>
        <begin position="458"/>
        <end position="470"/>
    </location>
</feature>
<dbReference type="Pfam" id="PF05383">
    <property type="entry name" value="La"/>
    <property type="match status" value="1"/>
</dbReference>
<dbReference type="SMART" id="SM00715">
    <property type="entry name" value="LA"/>
    <property type="match status" value="1"/>
</dbReference>
<feature type="compositionally biased region" description="Low complexity" evidence="5">
    <location>
        <begin position="83"/>
        <end position="98"/>
    </location>
</feature>
<sequence length="479" mass="52010">MAATIPLEQTHFFDCSGQKPSPENSCPDTQPESSNNSNGNAARSKKPAWNKPLNGVVESSSVMGDSISWPALSESTRSTTKLSPDSPKPSANASSSSSQGPIITQSLHKQANTNVNTNSVANHGITRQKSMKHRGGGSAQGGGFRPPPPPPPMPPPFPAFMEIPPYGNYRNFVPPVLDSSVRSARPLSGAGSGNDQSSHSQRNSSRRNNFGGRPRGDGQYHNNHGGRRDHDRRDVHLPHQFVPPPGGYMPPPPPPGSASFVGPPPMRPFVGPMGFDMASPFMYVPRLPPESFRGMPFIAQAPPAPMFFPVMDPPLPALIIKQIEYYFSDDNLVKDDYLRSNMDDEGWVPIDLIASFPRVQQLTTDIPLILDSLRASVVVEVKEQGVKIRRRNDWKKWTRSGSRISPDSGSKDPGMPSEDMLTTAIENISLNGVTSSRRVGLDLIASEMEKSPDRSLTDESTGSSKMSNGEVTAEKFHVS</sequence>
<keyword evidence="2 4" id="KW-0694">RNA-binding</keyword>
<feature type="compositionally biased region" description="Pro residues" evidence="5">
    <location>
        <begin position="145"/>
        <end position="158"/>
    </location>
</feature>
<dbReference type="EMBL" id="JBJUIK010000014">
    <property type="protein sequence ID" value="KAL3505424.1"/>
    <property type="molecule type" value="Genomic_DNA"/>
</dbReference>
<dbReference type="PROSITE" id="PS50961">
    <property type="entry name" value="HTH_LA"/>
    <property type="match status" value="1"/>
</dbReference>
<dbReference type="CDD" id="cd07323">
    <property type="entry name" value="LAM"/>
    <property type="match status" value="1"/>
</dbReference>
<organism evidence="7 8">
    <name type="scientific">Cinchona calisaya</name>
    <dbReference type="NCBI Taxonomy" id="153742"/>
    <lineage>
        <taxon>Eukaryota</taxon>
        <taxon>Viridiplantae</taxon>
        <taxon>Streptophyta</taxon>
        <taxon>Embryophyta</taxon>
        <taxon>Tracheophyta</taxon>
        <taxon>Spermatophyta</taxon>
        <taxon>Magnoliopsida</taxon>
        <taxon>eudicotyledons</taxon>
        <taxon>Gunneridae</taxon>
        <taxon>Pentapetalae</taxon>
        <taxon>asterids</taxon>
        <taxon>lamiids</taxon>
        <taxon>Gentianales</taxon>
        <taxon>Rubiaceae</taxon>
        <taxon>Cinchonoideae</taxon>
        <taxon>Cinchoneae</taxon>
        <taxon>Cinchona</taxon>
    </lineage>
</organism>
<dbReference type="GO" id="GO:0003723">
    <property type="term" value="F:RNA binding"/>
    <property type="evidence" value="ECO:0007669"/>
    <property type="project" value="UniProtKB-UniRule"/>
</dbReference>
<dbReference type="PANTHER" id="PTHR22792">
    <property type="entry name" value="LUPUS LA PROTEIN-RELATED"/>
    <property type="match status" value="1"/>
</dbReference>
<comment type="caution">
    <text evidence="7">The sequence shown here is derived from an EMBL/GenBank/DDBJ whole genome shotgun (WGS) entry which is preliminary data.</text>
</comment>
<feature type="compositionally biased region" description="Low complexity" evidence="5">
    <location>
        <begin position="33"/>
        <end position="42"/>
    </location>
</feature>
<protein>
    <recommendedName>
        <fullName evidence="6">HTH La-type RNA-binding domain-containing protein</fullName>
    </recommendedName>
</protein>
<dbReference type="Proteomes" id="UP001630127">
    <property type="component" value="Unassembled WGS sequence"/>
</dbReference>
<dbReference type="InterPro" id="IPR036390">
    <property type="entry name" value="WH_DNA-bd_sf"/>
</dbReference>
<reference evidence="7 8" key="1">
    <citation type="submission" date="2024-11" db="EMBL/GenBank/DDBJ databases">
        <title>A near-complete genome assembly of Cinchona calisaya.</title>
        <authorList>
            <person name="Lian D.C."/>
            <person name="Zhao X.W."/>
            <person name="Wei L."/>
        </authorList>
    </citation>
    <scope>NUCLEOTIDE SEQUENCE [LARGE SCALE GENOMIC DNA]</scope>
    <source>
        <tissue evidence="7">Nenye</tissue>
    </source>
</reference>
<dbReference type="InterPro" id="IPR002344">
    <property type="entry name" value="Lupus_La"/>
</dbReference>
<comment type="subcellular location">
    <subcellularLocation>
        <location evidence="1">Nucleus</location>
    </subcellularLocation>
</comment>
<feature type="region of interest" description="Disordered" evidence="5">
    <location>
        <begin position="1"/>
        <end position="165"/>
    </location>
</feature>
<feature type="compositionally biased region" description="Pro residues" evidence="5">
    <location>
        <begin position="241"/>
        <end position="260"/>
    </location>
</feature>
<keyword evidence="8" id="KW-1185">Reference proteome</keyword>
<dbReference type="InterPro" id="IPR036388">
    <property type="entry name" value="WH-like_DNA-bd_sf"/>
</dbReference>
<name>A0ABD2YDC5_9GENT</name>
<dbReference type="InterPro" id="IPR045180">
    <property type="entry name" value="La_dom_prot"/>
</dbReference>
<dbReference type="InterPro" id="IPR006630">
    <property type="entry name" value="La_HTH"/>
</dbReference>
<gene>
    <name evidence="7" type="ORF">ACH5RR_035265</name>
</gene>
<feature type="region of interest" description="Disordered" evidence="5">
    <location>
        <begin position="444"/>
        <end position="479"/>
    </location>
</feature>
<evidence type="ECO:0000256" key="3">
    <source>
        <dbReference type="ARBA" id="ARBA00023242"/>
    </source>
</evidence>
<feature type="compositionally biased region" description="Low complexity" evidence="5">
    <location>
        <begin position="194"/>
        <end position="212"/>
    </location>
</feature>
<evidence type="ECO:0000256" key="4">
    <source>
        <dbReference type="PROSITE-ProRule" id="PRU00332"/>
    </source>
</evidence>
<feature type="compositionally biased region" description="Basic and acidic residues" evidence="5">
    <location>
        <begin position="447"/>
        <end position="457"/>
    </location>
</feature>
<feature type="compositionally biased region" description="Basic and acidic residues" evidence="5">
    <location>
        <begin position="226"/>
        <end position="237"/>
    </location>
</feature>
<feature type="domain" description="HTH La-type RNA-binding" evidence="6">
    <location>
        <begin position="309"/>
        <end position="400"/>
    </location>
</feature>
<feature type="compositionally biased region" description="Polar residues" evidence="5">
    <location>
        <begin position="399"/>
        <end position="408"/>
    </location>
</feature>
<feature type="compositionally biased region" description="Polar residues" evidence="5">
    <location>
        <begin position="99"/>
        <end position="110"/>
    </location>
</feature>
<feature type="region of interest" description="Disordered" evidence="5">
    <location>
        <begin position="183"/>
        <end position="260"/>
    </location>
</feature>
<proteinExistence type="predicted"/>